<feature type="compositionally biased region" description="Polar residues" evidence="1">
    <location>
        <begin position="216"/>
        <end position="226"/>
    </location>
</feature>
<dbReference type="RefSeq" id="XP_015509793.1">
    <property type="nucleotide sequence ID" value="XM_015654307.1"/>
</dbReference>
<name>A0A6J0B846_NEOLC</name>
<feature type="compositionally biased region" description="Low complexity" evidence="1">
    <location>
        <begin position="184"/>
        <end position="205"/>
    </location>
</feature>
<dbReference type="RefSeq" id="XP_046591553.1">
    <property type="nucleotide sequence ID" value="XM_046735597.1"/>
</dbReference>
<gene>
    <name evidence="3 4 5 6 7 8" type="primary">LOC107216958</name>
</gene>
<dbReference type="RefSeq" id="XP_046591554.1">
    <property type="nucleotide sequence ID" value="XM_046735598.1"/>
</dbReference>
<dbReference type="Proteomes" id="UP000829291">
    <property type="component" value="Chromosome 3"/>
</dbReference>
<dbReference type="RefSeq" id="XP_015509786.1">
    <property type="nucleotide sequence ID" value="XM_015654300.1"/>
</dbReference>
<dbReference type="AlphaFoldDB" id="A0A6J0B846"/>
<evidence type="ECO:0000313" key="6">
    <source>
        <dbReference type="RefSeq" id="XP_046591553.1"/>
    </source>
</evidence>
<keyword evidence="2" id="KW-1185">Reference proteome</keyword>
<dbReference type="GeneID" id="107216958"/>
<sequence length="226" mass="25305">MAPTICVPELSMHDQNGAGSYIRRRQRTLNNGIVREQQRLEIKRIFNHPENNRLGSLSPPPSPVWEPTCPTSSFYPTRSCLASNARTSSTDHLTEHWRSFFAQREGLLDIVARTMILVRRNHMLQKRVNALRSETREFIRSVMSNPENSSSKPEKPEVSPCLDTAVSSNFEVFLSRPTPPPTPDSSTGYSTMSVPSVDNDGSSDCSSDDYYEAAQKVTQDPKVSSS</sequence>
<dbReference type="RefSeq" id="XP_046591551.1">
    <property type="nucleotide sequence ID" value="XM_046735595.1"/>
</dbReference>
<protein>
    <submittedName>
        <fullName evidence="3 4">Uncharacterized protein LOC107216958</fullName>
    </submittedName>
</protein>
<dbReference type="CTD" id="85457"/>
<dbReference type="KEGG" id="nlo:107216958"/>
<organism evidence="2 4">
    <name type="scientific">Neodiprion lecontei</name>
    <name type="common">Redheaded pine sawfly</name>
    <dbReference type="NCBI Taxonomy" id="441921"/>
    <lineage>
        <taxon>Eukaryota</taxon>
        <taxon>Metazoa</taxon>
        <taxon>Ecdysozoa</taxon>
        <taxon>Arthropoda</taxon>
        <taxon>Hexapoda</taxon>
        <taxon>Insecta</taxon>
        <taxon>Pterygota</taxon>
        <taxon>Neoptera</taxon>
        <taxon>Endopterygota</taxon>
        <taxon>Hymenoptera</taxon>
        <taxon>Tenthredinoidea</taxon>
        <taxon>Diprionidae</taxon>
        <taxon>Diprioninae</taxon>
        <taxon>Neodiprion</taxon>
    </lineage>
</organism>
<feature type="region of interest" description="Disordered" evidence="1">
    <location>
        <begin position="142"/>
        <end position="161"/>
    </location>
</feature>
<dbReference type="RefSeq" id="XP_046591555.1">
    <property type="nucleotide sequence ID" value="XM_046735599.1"/>
</dbReference>
<evidence type="ECO:0000313" key="4">
    <source>
        <dbReference type="RefSeq" id="XP_015509793.1"/>
    </source>
</evidence>
<evidence type="ECO:0000313" key="3">
    <source>
        <dbReference type="RefSeq" id="XP_015509786.1"/>
    </source>
</evidence>
<evidence type="ECO:0000313" key="8">
    <source>
        <dbReference type="RefSeq" id="XP_046591555.1"/>
    </source>
</evidence>
<feature type="region of interest" description="Disordered" evidence="1">
    <location>
        <begin position="173"/>
        <end position="226"/>
    </location>
</feature>
<evidence type="ECO:0000256" key="1">
    <source>
        <dbReference type="SAM" id="MobiDB-lite"/>
    </source>
</evidence>
<proteinExistence type="predicted"/>
<reference evidence="3 4" key="1">
    <citation type="submission" date="2025-04" db="UniProtKB">
        <authorList>
            <consortium name="RefSeq"/>
        </authorList>
    </citation>
    <scope>IDENTIFICATION</scope>
    <source>
        <tissue evidence="5 6">Thorax and Abdomen</tissue>
        <tissue evidence="3 4">Whole body</tissue>
    </source>
</reference>
<evidence type="ECO:0000313" key="7">
    <source>
        <dbReference type="RefSeq" id="XP_046591554.1"/>
    </source>
</evidence>
<evidence type="ECO:0000313" key="2">
    <source>
        <dbReference type="Proteomes" id="UP000829291"/>
    </source>
</evidence>
<dbReference type="OrthoDB" id="6374619at2759"/>
<evidence type="ECO:0000313" key="5">
    <source>
        <dbReference type="RefSeq" id="XP_046591551.1"/>
    </source>
</evidence>
<accession>A0A6J0B846</accession>